<dbReference type="AlphaFoldDB" id="A0A6C0IKZ6"/>
<accession>A0A6C0IKZ6</accession>
<organism evidence="1">
    <name type="scientific">viral metagenome</name>
    <dbReference type="NCBI Taxonomy" id="1070528"/>
    <lineage>
        <taxon>unclassified sequences</taxon>
        <taxon>metagenomes</taxon>
        <taxon>organismal metagenomes</taxon>
    </lineage>
</organism>
<evidence type="ECO:0000313" key="1">
    <source>
        <dbReference type="EMBL" id="QHT92183.1"/>
    </source>
</evidence>
<reference evidence="1" key="1">
    <citation type="journal article" date="2020" name="Nature">
        <title>Giant virus diversity and host interactions through global metagenomics.</title>
        <authorList>
            <person name="Schulz F."/>
            <person name="Roux S."/>
            <person name="Paez-Espino D."/>
            <person name="Jungbluth S."/>
            <person name="Walsh D.A."/>
            <person name="Denef V.J."/>
            <person name="McMahon K.D."/>
            <person name="Konstantinidis K.T."/>
            <person name="Eloe-Fadrosh E.A."/>
            <person name="Kyrpides N.C."/>
            <person name="Woyke T."/>
        </authorList>
    </citation>
    <scope>NUCLEOTIDE SEQUENCE</scope>
    <source>
        <strain evidence="1">GVMAG-M-3300023184-88</strain>
    </source>
</reference>
<sequence>MFIIPFIHKKIQQQMPIHQYHILTVGGTALWTESCSIRTIEADHLEPNGIYLVRKPILKGDIVYCCVDMHKTNMTDFYTWNELPIEDKETFCWRTFYTFGSKESSWLPISNEKCLGPYPCQELFHTIQTIS</sequence>
<dbReference type="EMBL" id="MN740182">
    <property type="protein sequence ID" value="QHT92183.1"/>
    <property type="molecule type" value="Genomic_DNA"/>
</dbReference>
<protein>
    <submittedName>
        <fullName evidence="1">Uncharacterized protein</fullName>
    </submittedName>
</protein>
<proteinExistence type="predicted"/>
<name>A0A6C0IKZ6_9ZZZZ</name>